<feature type="compositionally biased region" description="Pro residues" evidence="1">
    <location>
        <begin position="54"/>
        <end position="65"/>
    </location>
</feature>
<feature type="region of interest" description="Disordered" evidence="1">
    <location>
        <begin position="1"/>
        <end position="26"/>
    </location>
</feature>
<protein>
    <submittedName>
        <fullName evidence="2">Uncharacterized protein</fullName>
    </submittedName>
</protein>
<evidence type="ECO:0000256" key="1">
    <source>
        <dbReference type="SAM" id="MobiDB-lite"/>
    </source>
</evidence>
<organism evidence="2 3">
    <name type="scientific">Haematococcus lacustris</name>
    <name type="common">Green alga</name>
    <name type="synonym">Haematococcus pluvialis</name>
    <dbReference type="NCBI Taxonomy" id="44745"/>
    <lineage>
        <taxon>Eukaryota</taxon>
        <taxon>Viridiplantae</taxon>
        <taxon>Chlorophyta</taxon>
        <taxon>core chlorophytes</taxon>
        <taxon>Chlorophyceae</taxon>
        <taxon>CS clade</taxon>
        <taxon>Chlamydomonadales</taxon>
        <taxon>Haematococcaceae</taxon>
        <taxon>Haematococcus</taxon>
    </lineage>
</organism>
<dbReference type="EMBL" id="BLLF01000005">
    <property type="protein sequence ID" value="GFH05671.1"/>
    <property type="molecule type" value="Genomic_DNA"/>
</dbReference>
<keyword evidence="3" id="KW-1185">Reference proteome</keyword>
<dbReference type="Proteomes" id="UP000485058">
    <property type="component" value="Unassembled WGS sequence"/>
</dbReference>
<proteinExistence type="predicted"/>
<evidence type="ECO:0000313" key="3">
    <source>
        <dbReference type="Proteomes" id="UP000485058"/>
    </source>
</evidence>
<name>A0A699Y8S2_HAELA</name>
<reference evidence="2 3" key="1">
    <citation type="submission" date="2020-02" db="EMBL/GenBank/DDBJ databases">
        <title>Draft genome sequence of Haematococcus lacustris strain NIES-144.</title>
        <authorList>
            <person name="Morimoto D."/>
            <person name="Nakagawa S."/>
            <person name="Yoshida T."/>
            <person name="Sawayama S."/>
        </authorList>
    </citation>
    <scope>NUCLEOTIDE SEQUENCE [LARGE SCALE GENOMIC DNA]</scope>
    <source>
        <strain evidence="2 3">NIES-144</strain>
    </source>
</reference>
<feature type="non-terminal residue" evidence="2">
    <location>
        <position position="65"/>
    </location>
</feature>
<gene>
    <name evidence="2" type="ORF">HaLaN_00170</name>
</gene>
<accession>A0A699Y8S2</accession>
<dbReference type="AlphaFoldDB" id="A0A699Y8S2"/>
<evidence type="ECO:0000313" key="2">
    <source>
        <dbReference type="EMBL" id="GFH05671.1"/>
    </source>
</evidence>
<comment type="caution">
    <text evidence="2">The sequence shown here is derived from an EMBL/GenBank/DDBJ whole genome shotgun (WGS) entry which is preliminary data.</text>
</comment>
<sequence length="65" mass="7223">MTRWTGRVLARQKAEGGHPAHPHNKQRRLACLDVLTQLAKCLVWPPTPGFEHVPTPPSVQPPSPQ</sequence>
<feature type="non-terminal residue" evidence="2">
    <location>
        <position position="1"/>
    </location>
</feature>
<feature type="region of interest" description="Disordered" evidence="1">
    <location>
        <begin position="46"/>
        <end position="65"/>
    </location>
</feature>